<dbReference type="PANTHER" id="PTHR43364">
    <property type="entry name" value="NADH-SPECIFIC METHYLGLYOXAL REDUCTASE-RELATED"/>
    <property type="match status" value="1"/>
</dbReference>
<dbReference type="SUPFAM" id="SSF51430">
    <property type="entry name" value="NAD(P)-linked oxidoreductase"/>
    <property type="match status" value="1"/>
</dbReference>
<dbReference type="EMBL" id="JBEZAM010000006">
    <property type="protein sequence ID" value="MEU7293080.1"/>
    <property type="molecule type" value="Genomic_DNA"/>
</dbReference>
<reference evidence="2 3" key="1">
    <citation type="submission" date="2024-06" db="EMBL/GenBank/DDBJ databases">
        <title>The Natural Products Discovery Center: Release of the First 8490 Sequenced Strains for Exploring Actinobacteria Biosynthetic Diversity.</title>
        <authorList>
            <person name="Kalkreuter E."/>
            <person name="Kautsar S.A."/>
            <person name="Yang D."/>
            <person name="Bader C.D."/>
            <person name="Teijaro C.N."/>
            <person name="Fluegel L."/>
            <person name="Davis C.M."/>
            <person name="Simpson J.R."/>
            <person name="Lauterbach L."/>
            <person name="Steele A.D."/>
            <person name="Gui C."/>
            <person name="Meng S."/>
            <person name="Li G."/>
            <person name="Viehrig K."/>
            <person name="Ye F."/>
            <person name="Su P."/>
            <person name="Kiefer A.F."/>
            <person name="Nichols A."/>
            <person name="Cepeda A.J."/>
            <person name="Yan W."/>
            <person name="Fan B."/>
            <person name="Jiang Y."/>
            <person name="Adhikari A."/>
            <person name="Zheng C.-J."/>
            <person name="Schuster L."/>
            <person name="Cowan T.M."/>
            <person name="Smanski M.J."/>
            <person name="Chevrette M.G."/>
            <person name="De Carvalho L.P.S."/>
            <person name="Shen B."/>
        </authorList>
    </citation>
    <scope>NUCLEOTIDE SEQUENCE [LARGE SCALE GENOMIC DNA]</scope>
    <source>
        <strain evidence="2 3">NPDC045705</strain>
    </source>
</reference>
<feature type="domain" description="NADP-dependent oxidoreductase" evidence="1">
    <location>
        <begin position="11"/>
        <end position="287"/>
    </location>
</feature>
<dbReference type="Proteomes" id="UP001551210">
    <property type="component" value="Unassembled WGS sequence"/>
</dbReference>
<name>A0ABV3CS96_STREX</name>
<dbReference type="InterPro" id="IPR036812">
    <property type="entry name" value="NAD(P)_OxRdtase_dom_sf"/>
</dbReference>
<organism evidence="2 3">
    <name type="scientific">Streptomyces exfoliatus</name>
    <name type="common">Streptomyces hydrogenans</name>
    <dbReference type="NCBI Taxonomy" id="1905"/>
    <lineage>
        <taxon>Bacteria</taxon>
        <taxon>Bacillati</taxon>
        <taxon>Actinomycetota</taxon>
        <taxon>Actinomycetes</taxon>
        <taxon>Kitasatosporales</taxon>
        <taxon>Streptomycetaceae</taxon>
        <taxon>Streptomyces</taxon>
    </lineage>
</organism>
<dbReference type="PANTHER" id="PTHR43364:SF1">
    <property type="entry name" value="OXIDOREDUCTASE YDHF"/>
    <property type="match status" value="1"/>
</dbReference>
<dbReference type="Gene3D" id="3.20.20.100">
    <property type="entry name" value="NADP-dependent oxidoreductase domain"/>
    <property type="match status" value="1"/>
</dbReference>
<dbReference type="Pfam" id="PF00248">
    <property type="entry name" value="Aldo_ket_red"/>
    <property type="match status" value="1"/>
</dbReference>
<dbReference type="InterPro" id="IPR023210">
    <property type="entry name" value="NADP_OxRdtase_dom"/>
</dbReference>
<comment type="caution">
    <text evidence="2">The sequence shown here is derived from an EMBL/GenBank/DDBJ whole genome shotgun (WGS) entry which is preliminary data.</text>
</comment>
<protein>
    <submittedName>
        <fullName evidence="2">Aldo/keto reductase</fullName>
    </submittedName>
</protein>
<evidence type="ECO:0000313" key="3">
    <source>
        <dbReference type="Proteomes" id="UP001551210"/>
    </source>
</evidence>
<dbReference type="InterPro" id="IPR050523">
    <property type="entry name" value="AKR_Detox_Biosynth"/>
</dbReference>
<dbReference type="PRINTS" id="PR00069">
    <property type="entry name" value="ALDKETRDTASE"/>
</dbReference>
<dbReference type="InterPro" id="IPR020471">
    <property type="entry name" value="AKR"/>
</dbReference>
<sequence>MTKSPAARGGRLVYGCMGLGGDWDTLPYGPGDIARAEAAVEAALDTGITAFDHADIYRYGKSEAVFGEVLSRAPGLRDRITLQTKVGIRLPEEGRPGLYDLRGPSVLRRVEESLARLRTDAVDVLLLHRPDPLADPEELAEALTSLHRQGLVRRFGVSNMNAAQIARLQSFLDVPLTVDQLEMSLHRRDWVEEGVLVNTPAGAAVGFPAGTVEYCGERGIELQAWGALAGGRFSDPQAGPAAALVARLAEAKGTTPETVVLWWLQRHPAGIVPVVGTSRPERIRACRDAVGRPPGLGHEEWYALWTAARGAPLP</sequence>
<dbReference type="RefSeq" id="WP_359205484.1">
    <property type="nucleotide sequence ID" value="NZ_JBEZAM010000006.1"/>
</dbReference>
<gene>
    <name evidence="2" type="ORF">AB0A76_07740</name>
</gene>
<evidence type="ECO:0000259" key="1">
    <source>
        <dbReference type="Pfam" id="PF00248"/>
    </source>
</evidence>
<evidence type="ECO:0000313" key="2">
    <source>
        <dbReference type="EMBL" id="MEU7293080.1"/>
    </source>
</evidence>
<keyword evidence="3" id="KW-1185">Reference proteome</keyword>
<proteinExistence type="predicted"/>
<accession>A0ABV3CS96</accession>